<organism evidence="5 6">
    <name type="scientific">Musa acuminata subsp. malaccensis</name>
    <name type="common">Wild banana</name>
    <name type="synonym">Musa malaccensis</name>
    <dbReference type="NCBI Taxonomy" id="214687"/>
    <lineage>
        <taxon>Eukaryota</taxon>
        <taxon>Viridiplantae</taxon>
        <taxon>Streptophyta</taxon>
        <taxon>Embryophyta</taxon>
        <taxon>Tracheophyta</taxon>
        <taxon>Spermatophyta</taxon>
        <taxon>Magnoliopsida</taxon>
        <taxon>Liliopsida</taxon>
        <taxon>Zingiberales</taxon>
        <taxon>Musaceae</taxon>
        <taxon>Musa</taxon>
    </lineage>
</organism>
<dbReference type="PANTHER" id="PTHR10992">
    <property type="entry name" value="METHYLESTERASE FAMILY MEMBER"/>
    <property type="match status" value="1"/>
</dbReference>
<dbReference type="OMA" id="FMQESHF"/>
<name>A0A804IZL6_MUSAM</name>
<dbReference type="InterPro" id="IPR045889">
    <property type="entry name" value="MES/HNL"/>
</dbReference>
<dbReference type="Gramene" id="Ma05_t01270.2">
    <property type="protein sequence ID" value="Ma05_p01270.2"/>
    <property type="gene ID" value="Ma05_g01270"/>
</dbReference>
<dbReference type="Gene3D" id="3.40.50.1820">
    <property type="entry name" value="alpha/beta hydrolase"/>
    <property type="match status" value="1"/>
</dbReference>
<feature type="region of interest" description="Disordered" evidence="2">
    <location>
        <begin position="1"/>
        <end position="37"/>
    </location>
</feature>
<sequence length="358" mass="39818">MGNGLACLPKKDLRGGIGSRSRRGSNSRSQRKTAASEDELLHHQALAMAIHQHQLSRRFDGSMSRRIGSTSSRRRDLPDSVTNGKLPPAFLENLETRKIILVHGEGFGAWCWYKTMSLLEESGLLPVALDLTGSGIDQTDINSTTSLEDYARPLITCLQSLPDDEKVILVGHSCGGAIVSYALESYPRKVSKAVYVCATMVLNGQKPFDVFSEELASADLFLQESQFLVYGNGRDKPPTSIMFDKQQIRALYFNQSPPKDVALATVSMRPIPLAPIMEKLSLTTENYGTVRRYFIQTLDDHILSLDVQERLVRENPPHGMYKIKGSDHCPFFSKPQTLNKILIEIVQIPLENALNDPS</sequence>
<dbReference type="OrthoDB" id="1263307at2759"/>
<keyword evidence="6" id="KW-1185">Reference proteome</keyword>
<evidence type="ECO:0000313" key="6">
    <source>
        <dbReference type="Proteomes" id="UP000012960"/>
    </source>
</evidence>
<dbReference type="FunCoup" id="A0A804IZL6">
    <property type="interactions" value="95"/>
</dbReference>
<feature type="compositionally biased region" description="Basic residues" evidence="2">
    <location>
        <begin position="20"/>
        <end position="31"/>
    </location>
</feature>
<dbReference type="GO" id="GO:0080031">
    <property type="term" value="F:methyl salicylate esterase activity"/>
    <property type="evidence" value="ECO:0000318"/>
    <property type="project" value="GO_Central"/>
</dbReference>
<dbReference type="GO" id="GO:0080032">
    <property type="term" value="F:methyl jasmonate esterase activity"/>
    <property type="evidence" value="ECO:0000318"/>
    <property type="project" value="GO_Central"/>
</dbReference>
<dbReference type="InterPro" id="IPR029058">
    <property type="entry name" value="AB_hydrolase_fold"/>
</dbReference>
<evidence type="ECO:0000313" key="5">
    <source>
        <dbReference type="EnsemblPlants" id="Ma05_p01270.2"/>
    </source>
</evidence>
<feature type="region of interest" description="Disordered" evidence="2">
    <location>
        <begin position="58"/>
        <end position="81"/>
    </location>
</feature>
<dbReference type="GO" id="GO:0009694">
    <property type="term" value="P:jasmonic acid metabolic process"/>
    <property type="evidence" value="ECO:0000318"/>
    <property type="project" value="GO_Central"/>
</dbReference>
<evidence type="ECO:0000256" key="1">
    <source>
        <dbReference type="ARBA" id="ARBA00022801"/>
    </source>
</evidence>
<dbReference type="PANTHER" id="PTHR10992:SF785">
    <property type="entry name" value="METHYLESTERASE 14, CHLOROPLASTIC-RELATED"/>
    <property type="match status" value="1"/>
</dbReference>
<dbReference type="AlphaFoldDB" id="A0A804IZL6"/>
<feature type="domain" description="AB hydrolase-1" evidence="3">
    <location>
        <begin position="99"/>
        <end position="338"/>
    </location>
</feature>
<keyword evidence="1" id="KW-0378">Hydrolase</keyword>
<reference evidence="4" key="1">
    <citation type="submission" date="2021-03" db="EMBL/GenBank/DDBJ databases">
        <authorList>
            <consortium name="Genoscope - CEA"/>
            <person name="William W."/>
        </authorList>
    </citation>
    <scope>NUCLEOTIDE SEQUENCE</scope>
    <source>
        <strain evidence="4">Doubled-haploid Pahang</strain>
    </source>
</reference>
<dbReference type="Pfam" id="PF12697">
    <property type="entry name" value="Abhydrolase_6"/>
    <property type="match status" value="1"/>
</dbReference>
<feature type="compositionally biased region" description="Low complexity" evidence="2">
    <location>
        <begin position="62"/>
        <end position="71"/>
    </location>
</feature>
<protein>
    <submittedName>
        <fullName evidence="4">(wild Malaysian banana) hypothetical protein</fullName>
    </submittedName>
</protein>
<dbReference type="Proteomes" id="UP000012960">
    <property type="component" value="Unplaced"/>
</dbReference>
<evidence type="ECO:0000313" key="4">
    <source>
        <dbReference type="EMBL" id="CAG1837177.1"/>
    </source>
</evidence>
<dbReference type="EnsemblPlants" id="Ma05_t01270.2">
    <property type="protein sequence ID" value="Ma05_p01270.2"/>
    <property type="gene ID" value="Ma05_g01270"/>
</dbReference>
<dbReference type="EMBL" id="HG996470">
    <property type="protein sequence ID" value="CAG1837177.1"/>
    <property type="molecule type" value="Genomic_DNA"/>
</dbReference>
<dbReference type="FunFam" id="3.40.50.1820:FF:000025">
    <property type="entry name" value="putative methylesterase 11, chloroplastic"/>
    <property type="match status" value="1"/>
</dbReference>
<dbReference type="SUPFAM" id="SSF53474">
    <property type="entry name" value="alpha/beta-Hydrolases"/>
    <property type="match status" value="1"/>
</dbReference>
<proteinExistence type="predicted"/>
<dbReference type="InterPro" id="IPR000073">
    <property type="entry name" value="AB_hydrolase_1"/>
</dbReference>
<accession>A0A804IZL6</accession>
<gene>
    <name evidence="4" type="ORF">GSMUA_253540.1</name>
</gene>
<dbReference type="GO" id="GO:0080030">
    <property type="term" value="F:methyl indole-3-acetate esterase activity"/>
    <property type="evidence" value="ECO:0000318"/>
    <property type="project" value="GO_Central"/>
</dbReference>
<evidence type="ECO:0000259" key="3">
    <source>
        <dbReference type="Pfam" id="PF12697"/>
    </source>
</evidence>
<evidence type="ECO:0000256" key="2">
    <source>
        <dbReference type="SAM" id="MobiDB-lite"/>
    </source>
</evidence>
<reference evidence="5" key="2">
    <citation type="submission" date="2021-05" db="UniProtKB">
        <authorList>
            <consortium name="EnsemblPlants"/>
        </authorList>
    </citation>
    <scope>IDENTIFICATION</scope>
    <source>
        <strain evidence="5">subsp. malaccensis</strain>
    </source>
</reference>
<dbReference type="GO" id="GO:0009696">
    <property type="term" value="P:salicylic acid metabolic process"/>
    <property type="evidence" value="ECO:0000318"/>
    <property type="project" value="GO_Central"/>
</dbReference>